<dbReference type="AlphaFoldDB" id="A0A4P6L5R0"/>
<dbReference type="EMBL" id="CP035913">
    <property type="protein sequence ID" value="QBE66675.1"/>
    <property type="molecule type" value="Genomic_DNA"/>
</dbReference>
<dbReference type="RefSeq" id="WP_130189782.1">
    <property type="nucleotide sequence ID" value="NZ_CP035913.1"/>
</dbReference>
<dbReference type="OrthoDB" id="8526168at2"/>
<dbReference type="KEGG" id="plue:EWM63_29970"/>
<gene>
    <name evidence="1" type="ORF">EWM63_29970</name>
</gene>
<proteinExistence type="predicted"/>
<evidence type="ECO:0000313" key="2">
    <source>
        <dbReference type="Proteomes" id="UP000290637"/>
    </source>
</evidence>
<evidence type="ECO:0000313" key="1">
    <source>
        <dbReference type="EMBL" id="QBE66675.1"/>
    </source>
</evidence>
<dbReference type="Proteomes" id="UP000290637">
    <property type="component" value="Chromosome"/>
</dbReference>
<reference evidence="1 2" key="1">
    <citation type="submission" date="2019-02" db="EMBL/GenBank/DDBJ databases">
        <title>Draft Genome Sequences of Six Type Strains of the Genus Massilia.</title>
        <authorList>
            <person name="Miess H."/>
            <person name="Frediansyhah A."/>
            <person name="Gross H."/>
        </authorList>
    </citation>
    <scope>NUCLEOTIDE SEQUENCE [LARGE SCALE GENOMIC DNA]</scope>
    <source>
        <strain evidence="1 2">DSM 17473</strain>
    </source>
</reference>
<sequence>MLHVVVLAAADQVDQLVATCENGAETIYHIVPLETAATALGAATSAPGGAAHVGEPMLLSLLGRHAPATHFPTGDAGNYYRLLQARLSLYASSAVVATAGVIWSVLNLASYALANDGAAAFRSETAHYRANYARSMSSMPPAADKTANMRAAVVIERTVVKQGPWPMAMMSMVSTALEGSPQIRILQLDWKAVVPGPASGPAAGGAPGTPALAAPTSSLALGIPKAPPQTLRLQAEVLSAPDDYRKVLGAMNAFAQRLAGMPKVSVEIVQLPFDIRPTVKLSGTVGAPVPGQEQNKFTLDITWNP</sequence>
<protein>
    <submittedName>
        <fullName evidence="1">Uncharacterized protein</fullName>
    </submittedName>
</protein>
<organism evidence="1 2">
    <name type="scientific">Pseudoduganella lutea</name>
    <dbReference type="NCBI Taxonomy" id="321985"/>
    <lineage>
        <taxon>Bacteria</taxon>
        <taxon>Pseudomonadati</taxon>
        <taxon>Pseudomonadota</taxon>
        <taxon>Betaproteobacteria</taxon>
        <taxon>Burkholderiales</taxon>
        <taxon>Oxalobacteraceae</taxon>
        <taxon>Telluria group</taxon>
        <taxon>Pseudoduganella</taxon>
    </lineage>
</organism>
<name>A0A4P6L5R0_9BURK</name>
<accession>A0A4P6L5R0</accession>
<keyword evidence="2" id="KW-1185">Reference proteome</keyword>